<dbReference type="SUPFAM" id="SSF50494">
    <property type="entry name" value="Trypsin-like serine proteases"/>
    <property type="match status" value="1"/>
</dbReference>
<keyword evidence="2" id="KW-1185">Reference proteome</keyword>
<dbReference type="Gene3D" id="2.40.10.120">
    <property type="match status" value="1"/>
</dbReference>
<organism evidence="1 2">
    <name type="scientific">Rhododendron griersonianum</name>
    <dbReference type="NCBI Taxonomy" id="479676"/>
    <lineage>
        <taxon>Eukaryota</taxon>
        <taxon>Viridiplantae</taxon>
        <taxon>Streptophyta</taxon>
        <taxon>Embryophyta</taxon>
        <taxon>Tracheophyta</taxon>
        <taxon>Spermatophyta</taxon>
        <taxon>Magnoliopsida</taxon>
        <taxon>eudicotyledons</taxon>
        <taxon>Gunneridae</taxon>
        <taxon>Pentapetalae</taxon>
        <taxon>asterids</taxon>
        <taxon>Ericales</taxon>
        <taxon>Ericaceae</taxon>
        <taxon>Ericoideae</taxon>
        <taxon>Rhodoreae</taxon>
        <taxon>Rhododendron</taxon>
    </lineage>
</organism>
<dbReference type="EMBL" id="JACTNZ010000008">
    <property type="protein sequence ID" value="KAG5536671.1"/>
    <property type="molecule type" value="Genomic_DNA"/>
</dbReference>
<gene>
    <name evidence="1" type="ORF">RHGRI_024183</name>
</gene>
<reference evidence="1" key="1">
    <citation type="submission" date="2020-08" db="EMBL/GenBank/DDBJ databases">
        <title>Plant Genome Project.</title>
        <authorList>
            <person name="Zhang R.-G."/>
        </authorList>
    </citation>
    <scope>NUCLEOTIDE SEQUENCE</scope>
    <source>
        <strain evidence="1">WSP0</strain>
        <tissue evidence="1">Leaf</tissue>
    </source>
</reference>
<accession>A0AAV6J696</accession>
<name>A0AAV6J696_9ERIC</name>
<evidence type="ECO:0000313" key="1">
    <source>
        <dbReference type="EMBL" id="KAG5536671.1"/>
    </source>
</evidence>
<dbReference type="InterPro" id="IPR009003">
    <property type="entry name" value="Peptidase_S1_PA"/>
</dbReference>
<protein>
    <submittedName>
        <fullName evidence="1">Uncharacterized protein</fullName>
    </submittedName>
</protein>
<proteinExistence type="predicted"/>
<dbReference type="Proteomes" id="UP000823749">
    <property type="component" value="Chromosome 8"/>
</dbReference>
<evidence type="ECO:0000313" key="2">
    <source>
        <dbReference type="Proteomes" id="UP000823749"/>
    </source>
</evidence>
<comment type="caution">
    <text evidence="1">The sequence shown here is derived from an EMBL/GenBank/DDBJ whole genome shotgun (WGS) entry which is preliminary data.</text>
</comment>
<sequence>MKNVVNLIETTYDMIRCHLIEVSKALKRKDHARGGVVLNEEGYVLTALQVVPPRTKKIIVRLVNSIFKKVVMVARDDTKHLLILQSEFEGEQPEFEQATFNFSRLANEKELVVEGMEVKCIANPYDMYFPLQTGQVCYNCPSNETREDEKDYNDHAKKTYKCRHVRDINLKERKKYLKDYDLNKKII</sequence>
<dbReference type="AlphaFoldDB" id="A0AAV6J696"/>